<feature type="transmembrane region" description="Helical" evidence="2">
    <location>
        <begin position="52"/>
        <end position="72"/>
    </location>
</feature>
<dbReference type="InterPro" id="IPR019649">
    <property type="entry name" value="DUF2512"/>
</dbReference>
<feature type="transmembrane region" description="Helical" evidence="2">
    <location>
        <begin position="105"/>
        <end position="123"/>
    </location>
</feature>
<proteinExistence type="predicted"/>
<keyword evidence="2" id="KW-0812">Transmembrane</keyword>
<protein>
    <submittedName>
        <fullName evidence="3">DUF2512 family protein</fullName>
    </submittedName>
</protein>
<organism evidence="3 4">
    <name type="scientific">Peribacillus saganii</name>
    <dbReference type="NCBI Taxonomy" id="2303992"/>
    <lineage>
        <taxon>Bacteria</taxon>
        <taxon>Bacillati</taxon>
        <taxon>Bacillota</taxon>
        <taxon>Bacilli</taxon>
        <taxon>Bacillales</taxon>
        <taxon>Bacillaceae</taxon>
        <taxon>Peribacillus</taxon>
    </lineage>
</organism>
<dbReference type="EMBL" id="QVTE01000015">
    <property type="protein sequence ID" value="RFU70476.1"/>
    <property type="molecule type" value="Genomic_DNA"/>
</dbReference>
<name>A0A372LQZ9_9BACI</name>
<feature type="compositionally biased region" description="Polar residues" evidence="1">
    <location>
        <begin position="140"/>
        <end position="150"/>
    </location>
</feature>
<evidence type="ECO:0000313" key="4">
    <source>
        <dbReference type="Proteomes" id="UP000264541"/>
    </source>
</evidence>
<keyword evidence="2" id="KW-1133">Transmembrane helix</keyword>
<comment type="caution">
    <text evidence="3">The sequence shown here is derived from an EMBL/GenBank/DDBJ whole genome shotgun (WGS) entry which is preliminary data.</text>
</comment>
<accession>A0A372LQZ9</accession>
<keyword evidence="2" id="KW-0472">Membrane</keyword>
<feature type="transmembrane region" description="Helical" evidence="2">
    <location>
        <begin position="79"/>
        <end position="99"/>
    </location>
</feature>
<dbReference type="Pfam" id="PF10710">
    <property type="entry name" value="DUF2512"/>
    <property type="match status" value="1"/>
</dbReference>
<evidence type="ECO:0000313" key="3">
    <source>
        <dbReference type="EMBL" id="RFU70476.1"/>
    </source>
</evidence>
<evidence type="ECO:0000256" key="2">
    <source>
        <dbReference type="SAM" id="Phobius"/>
    </source>
</evidence>
<evidence type="ECO:0000256" key="1">
    <source>
        <dbReference type="SAM" id="MobiDB-lite"/>
    </source>
</evidence>
<reference evidence="3 4" key="1">
    <citation type="submission" date="2018-08" db="EMBL/GenBank/DDBJ databases">
        <title>Bacillus chawlae sp. nov., Bacillus glennii sp. nov., and Bacillus saganii sp. nov. Isolated from the Vehicle Assembly Building at Kennedy Space Center where the Viking Spacecraft were Assembled.</title>
        <authorList>
            <person name="Seuylemezian A."/>
            <person name="Vaishampayan P."/>
        </authorList>
    </citation>
    <scope>NUCLEOTIDE SEQUENCE [LARGE SCALE GENOMIC DNA]</scope>
    <source>
        <strain evidence="3 4">V47-23a</strain>
    </source>
</reference>
<sequence length="178" mass="20007">MQSHISITISQNIKKEMIQMRHLMAYAIKFTGTLIVLGIILGALFNYSFTDVLLITFVLTLAGYIIGDLLILPRTNNSVASAADFGLSFLVIMWLSSIITYEDDLLTASLISAIAVTLMEFLYHKFVARIDPMQADQQRGNIGRSQFQTEASEEFAPVRQDVRSEDSKSENKHNNQKK</sequence>
<dbReference type="Proteomes" id="UP000264541">
    <property type="component" value="Unassembled WGS sequence"/>
</dbReference>
<feature type="region of interest" description="Disordered" evidence="1">
    <location>
        <begin position="140"/>
        <end position="178"/>
    </location>
</feature>
<dbReference type="AlphaFoldDB" id="A0A372LQZ9"/>
<feature type="transmembrane region" description="Helical" evidence="2">
    <location>
        <begin position="23"/>
        <end position="46"/>
    </location>
</feature>
<gene>
    <name evidence="3" type="ORF">D0469_05960</name>
</gene>
<feature type="compositionally biased region" description="Basic and acidic residues" evidence="1">
    <location>
        <begin position="160"/>
        <end position="178"/>
    </location>
</feature>
<keyword evidence="4" id="KW-1185">Reference proteome</keyword>